<sequence>MPVSVGTGTSSNRDLIHCRLPGISTLGRFSRRDVLPPGRQCLNGQPRDSNGGRPSGSQKVPPNICGGQCRRNRLPWTIDS</sequence>
<dbReference type="Proteomes" id="UP000307440">
    <property type="component" value="Unassembled WGS sequence"/>
</dbReference>
<reference evidence="2 3" key="1">
    <citation type="journal article" date="2019" name="Nat. Ecol. Evol.">
        <title>Megaphylogeny resolves global patterns of mushroom evolution.</title>
        <authorList>
            <person name="Varga T."/>
            <person name="Krizsan K."/>
            <person name="Foldi C."/>
            <person name="Dima B."/>
            <person name="Sanchez-Garcia M."/>
            <person name="Sanchez-Ramirez S."/>
            <person name="Szollosi G.J."/>
            <person name="Szarkandi J.G."/>
            <person name="Papp V."/>
            <person name="Albert L."/>
            <person name="Andreopoulos W."/>
            <person name="Angelini C."/>
            <person name="Antonin V."/>
            <person name="Barry K.W."/>
            <person name="Bougher N.L."/>
            <person name="Buchanan P."/>
            <person name="Buyck B."/>
            <person name="Bense V."/>
            <person name="Catcheside P."/>
            <person name="Chovatia M."/>
            <person name="Cooper J."/>
            <person name="Damon W."/>
            <person name="Desjardin D."/>
            <person name="Finy P."/>
            <person name="Geml J."/>
            <person name="Haridas S."/>
            <person name="Hughes K."/>
            <person name="Justo A."/>
            <person name="Karasinski D."/>
            <person name="Kautmanova I."/>
            <person name="Kiss B."/>
            <person name="Kocsube S."/>
            <person name="Kotiranta H."/>
            <person name="LaButti K.M."/>
            <person name="Lechner B.E."/>
            <person name="Liimatainen K."/>
            <person name="Lipzen A."/>
            <person name="Lukacs Z."/>
            <person name="Mihaltcheva S."/>
            <person name="Morgado L.N."/>
            <person name="Niskanen T."/>
            <person name="Noordeloos M.E."/>
            <person name="Ohm R.A."/>
            <person name="Ortiz-Santana B."/>
            <person name="Ovrebo C."/>
            <person name="Racz N."/>
            <person name="Riley R."/>
            <person name="Savchenko A."/>
            <person name="Shiryaev A."/>
            <person name="Soop K."/>
            <person name="Spirin V."/>
            <person name="Szebenyi C."/>
            <person name="Tomsovsky M."/>
            <person name="Tulloss R.E."/>
            <person name="Uehling J."/>
            <person name="Grigoriev I.V."/>
            <person name="Vagvolgyi C."/>
            <person name="Papp T."/>
            <person name="Martin F.M."/>
            <person name="Miettinen O."/>
            <person name="Hibbett D.S."/>
            <person name="Nagy L.G."/>
        </authorList>
    </citation>
    <scope>NUCLEOTIDE SEQUENCE [LARGE SCALE GENOMIC DNA]</scope>
    <source>
        <strain evidence="2 3">CBS 121175</strain>
    </source>
</reference>
<protein>
    <submittedName>
        <fullName evidence="2">Uncharacterized protein</fullName>
    </submittedName>
</protein>
<dbReference type="AlphaFoldDB" id="A0A5C3KCV7"/>
<feature type="region of interest" description="Disordered" evidence="1">
    <location>
        <begin position="29"/>
        <end position="67"/>
    </location>
</feature>
<evidence type="ECO:0000256" key="1">
    <source>
        <dbReference type="SAM" id="MobiDB-lite"/>
    </source>
</evidence>
<organism evidence="2 3">
    <name type="scientific">Coprinopsis marcescibilis</name>
    <name type="common">Agaric fungus</name>
    <name type="synonym">Psathyrella marcescibilis</name>
    <dbReference type="NCBI Taxonomy" id="230819"/>
    <lineage>
        <taxon>Eukaryota</taxon>
        <taxon>Fungi</taxon>
        <taxon>Dikarya</taxon>
        <taxon>Basidiomycota</taxon>
        <taxon>Agaricomycotina</taxon>
        <taxon>Agaricomycetes</taxon>
        <taxon>Agaricomycetidae</taxon>
        <taxon>Agaricales</taxon>
        <taxon>Agaricineae</taxon>
        <taxon>Psathyrellaceae</taxon>
        <taxon>Coprinopsis</taxon>
    </lineage>
</organism>
<evidence type="ECO:0000313" key="2">
    <source>
        <dbReference type="EMBL" id="TFK17906.1"/>
    </source>
</evidence>
<keyword evidence="3" id="KW-1185">Reference proteome</keyword>
<gene>
    <name evidence="2" type="ORF">FA15DRAFT_675724</name>
</gene>
<evidence type="ECO:0000313" key="3">
    <source>
        <dbReference type="Proteomes" id="UP000307440"/>
    </source>
</evidence>
<dbReference type="EMBL" id="ML210451">
    <property type="protein sequence ID" value="TFK17906.1"/>
    <property type="molecule type" value="Genomic_DNA"/>
</dbReference>
<accession>A0A5C3KCV7</accession>
<name>A0A5C3KCV7_COPMA</name>
<proteinExistence type="predicted"/>